<evidence type="ECO:0000313" key="3">
    <source>
        <dbReference type="Proteomes" id="UP000185639"/>
    </source>
</evidence>
<dbReference type="AlphaFoldDB" id="A0A1N7L6K3"/>
<name>A0A1N7L6K3_9GAMM</name>
<gene>
    <name evidence="2" type="ORF">SAMN05421686_103312</name>
</gene>
<accession>A0A1N7L6K3</accession>
<organism evidence="2 3">
    <name type="scientific">Thalassolituus maritimus</name>
    <dbReference type="NCBI Taxonomy" id="484498"/>
    <lineage>
        <taxon>Bacteria</taxon>
        <taxon>Pseudomonadati</taxon>
        <taxon>Pseudomonadota</taxon>
        <taxon>Gammaproteobacteria</taxon>
        <taxon>Oceanospirillales</taxon>
        <taxon>Oceanospirillaceae</taxon>
        <taxon>Thalassolituus</taxon>
    </lineage>
</organism>
<evidence type="ECO:0008006" key="4">
    <source>
        <dbReference type="Google" id="ProtNLM"/>
    </source>
</evidence>
<dbReference type="OrthoDB" id="6120854at2"/>
<protein>
    <recommendedName>
        <fullName evidence="4">Outer membrane protein beta-barrel domain-containing protein</fullName>
    </recommendedName>
</protein>
<sequence length="202" mass="21976">MTSFWRTVGFAGMAFCSLSAAAEVFSPGSQRNGLDDLSETEVEHGVFSVGYTNTLAYNNDSQPGILFTARYFAGEKWYLLGEAQIGQFSTRAVINDGQEVRSEDEELLRYSAGAGYALLQGTASTSGVRAVPWVLAAELNAGEQHSGDTSGRYASLGLNVQFHGERIWTGIGVREFLVDDERLQSLESDGGTQWDISLGLYY</sequence>
<dbReference type="RefSeq" id="WP_076514810.1">
    <property type="nucleotide sequence ID" value="NZ_FTOH01000003.1"/>
</dbReference>
<feature type="signal peptide" evidence="1">
    <location>
        <begin position="1"/>
        <end position="22"/>
    </location>
</feature>
<evidence type="ECO:0000313" key="2">
    <source>
        <dbReference type="EMBL" id="SIS69330.1"/>
    </source>
</evidence>
<keyword evidence="3" id="KW-1185">Reference proteome</keyword>
<evidence type="ECO:0000256" key="1">
    <source>
        <dbReference type="SAM" id="SignalP"/>
    </source>
</evidence>
<proteinExistence type="predicted"/>
<feature type="chain" id="PRO_5012794712" description="Outer membrane protein beta-barrel domain-containing protein" evidence="1">
    <location>
        <begin position="23"/>
        <end position="202"/>
    </location>
</feature>
<dbReference type="Proteomes" id="UP000185639">
    <property type="component" value="Unassembled WGS sequence"/>
</dbReference>
<dbReference type="EMBL" id="FTOH01000003">
    <property type="protein sequence ID" value="SIS69330.1"/>
    <property type="molecule type" value="Genomic_DNA"/>
</dbReference>
<dbReference type="STRING" id="484498.SAMN05421686_103312"/>
<keyword evidence="1" id="KW-0732">Signal</keyword>
<reference evidence="3" key="1">
    <citation type="submission" date="2017-01" db="EMBL/GenBank/DDBJ databases">
        <authorList>
            <person name="Varghese N."/>
            <person name="Submissions S."/>
        </authorList>
    </citation>
    <scope>NUCLEOTIDE SEQUENCE [LARGE SCALE GENOMIC DNA]</scope>
    <source>
        <strain evidence="3">DSM 24913</strain>
    </source>
</reference>